<dbReference type="RefSeq" id="WP_070204599.1">
    <property type="nucleotide sequence ID" value="NZ_LJGZ01000107.1"/>
</dbReference>
<sequence length="78" mass="8318">MDPYDSQTSQSREPWPAPAGGTPIYDRLVAEWRAAGHEHPPAGPSLSEPPSPERPHQEPAPRGTFVPAARAPEEALGG</sequence>
<keyword evidence="3" id="KW-1185">Reference proteome</keyword>
<protein>
    <submittedName>
        <fullName evidence="2">Uncharacterized protein</fullName>
    </submittedName>
</protein>
<accession>A0A1E7LIF1</accession>
<evidence type="ECO:0000313" key="3">
    <source>
        <dbReference type="Proteomes" id="UP000175971"/>
    </source>
</evidence>
<feature type="compositionally biased region" description="Basic and acidic residues" evidence="1">
    <location>
        <begin position="28"/>
        <end position="40"/>
    </location>
</feature>
<feature type="compositionally biased region" description="Pro residues" evidence="1">
    <location>
        <begin position="41"/>
        <end position="50"/>
    </location>
</feature>
<dbReference type="AlphaFoldDB" id="A0A1E7LIF1"/>
<comment type="caution">
    <text evidence="2">The sequence shown here is derived from an EMBL/GenBank/DDBJ whole genome shotgun (WGS) entry which is preliminary data.</text>
</comment>
<dbReference type="PATRIC" id="fig|518642.7.peg.899"/>
<feature type="compositionally biased region" description="Polar residues" evidence="1">
    <location>
        <begin position="1"/>
        <end position="12"/>
    </location>
</feature>
<name>A0A1E7LIF1_9ACTN</name>
<gene>
    <name evidence="2" type="ORF">AN221_37510</name>
</gene>
<dbReference type="Proteomes" id="UP000175971">
    <property type="component" value="Unassembled WGS sequence"/>
</dbReference>
<dbReference type="EMBL" id="LJGZ01000107">
    <property type="protein sequence ID" value="OEV15693.1"/>
    <property type="molecule type" value="Genomic_DNA"/>
</dbReference>
<evidence type="ECO:0000313" key="2">
    <source>
        <dbReference type="EMBL" id="OEV15693.1"/>
    </source>
</evidence>
<dbReference type="OrthoDB" id="4299157at2"/>
<evidence type="ECO:0000256" key="1">
    <source>
        <dbReference type="SAM" id="MobiDB-lite"/>
    </source>
</evidence>
<proteinExistence type="predicted"/>
<organism evidence="2 3">
    <name type="scientific">Streptomyces nanshensis</name>
    <dbReference type="NCBI Taxonomy" id="518642"/>
    <lineage>
        <taxon>Bacteria</taxon>
        <taxon>Bacillati</taxon>
        <taxon>Actinomycetota</taxon>
        <taxon>Actinomycetes</taxon>
        <taxon>Kitasatosporales</taxon>
        <taxon>Streptomycetaceae</taxon>
        <taxon>Streptomyces</taxon>
    </lineage>
</organism>
<reference evidence="2 3" key="1">
    <citation type="journal article" date="2016" name="Front. Microbiol.">
        <title>Comparative Genomics Analysis of Streptomyces Species Reveals Their Adaptation to the Marine Environment and Their Diversity at the Genomic Level.</title>
        <authorList>
            <person name="Tian X."/>
            <person name="Zhang Z."/>
            <person name="Yang T."/>
            <person name="Chen M."/>
            <person name="Li J."/>
            <person name="Chen F."/>
            <person name="Yang J."/>
            <person name="Li W."/>
            <person name="Zhang B."/>
            <person name="Zhang Z."/>
            <person name="Wu J."/>
            <person name="Zhang C."/>
            <person name="Long L."/>
            <person name="Xiao J."/>
        </authorList>
    </citation>
    <scope>NUCLEOTIDE SEQUENCE [LARGE SCALE GENOMIC DNA]</scope>
    <source>
        <strain evidence="2 3">SCSIO M10372</strain>
    </source>
</reference>
<feature type="region of interest" description="Disordered" evidence="1">
    <location>
        <begin position="1"/>
        <end position="78"/>
    </location>
</feature>